<dbReference type="Proteomes" id="UP000307808">
    <property type="component" value="Unassembled WGS sequence"/>
</dbReference>
<dbReference type="InterPro" id="IPR014048">
    <property type="entry name" value="MethylDNA_cys_MeTrfase_DNA-bd"/>
</dbReference>
<evidence type="ECO:0000259" key="2">
    <source>
        <dbReference type="Pfam" id="PF01035"/>
    </source>
</evidence>
<evidence type="ECO:0000313" key="3">
    <source>
        <dbReference type="EMBL" id="TKI60836.1"/>
    </source>
</evidence>
<dbReference type="GO" id="GO:0032259">
    <property type="term" value="P:methylation"/>
    <property type="evidence" value="ECO:0007669"/>
    <property type="project" value="UniProtKB-KW"/>
</dbReference>
<keyword evidence="3" id="KW-0489">Methyltransferase</keyword>
<dbReference type="GO" id="GO:0008168">
    <property type="term" value="F:methyltransferase activity"/>
    <property type="evidence" value="ECO:0007669"/>
    <property type="project" value="UniProtKB-KW"/>
</dbReference>
<keyword evidence="4" id="KW-1185">Reference proteome</keyword>
<dbReference type="GO" id="GO:0006281">
    <property type="term" value="P:DNA repair"/>
    <property type="evidence" value="ECO:0007669"/>
    <property type="project" value="InterPro"/>
</dbReference>
<comment type="caution">
    <text evidence="3">The sequence shown here is derived from an EMBL/GenBank/DDBJ whole genome shotgun (WGS) entry which is preliminary data.</text>
</comment>
<proteinExistence type="predicted"/>
<feature type="domain" description="Methylated-DNA-[protein]-cysteine S-methyltransferase DNA binding" evidence="2">
    <location>
        <begin position="14"/>
        <end position="83"/>
    </location>
</feature>
<keyword evidence="3" id="KW-0808">Transferase</keyword>
<sequence>MDPEAYAGFEGYAELVLRCVERVPRGRVTTYGAVADAVGAVLGRGGPRVVASVMRREGAAVCWWRLVRADGSLPPHLADRARAAWLEEGTPLRPDGRVDLDRAAVAVDLREQ</sequence>
<dbReference type="EMBL" id="SZPY01000004">
    <property type="protein sequence ID" value="TKI60836.1"/>
    <property type="molecule type" value="Genomic_DNA"/>
</dbReference>
<dbReference type="OrthoDB" id="9132167at2"/>
<dbReference type="Pfam" id="PF01035">
    <property type="entry name" value="DNA_binding_1"/>
    <property type="match status" value="1"/>
</dbReference>
<dbReference type="CDD" id="cd06445">
    <property type="entry name" value="ATase"/>
    <property type="match status" value="1"/>
</dbReference>
<name>A0A4U2YIB5_9ACTN</name>
<evidence type="ECO:0000256" key="1">
    <source>
        <dbReference type="ARBA" id="ARBA00022763"/>
    </source>
</evidence>
<dbReference type="PANTHER" id="PTHR42942">
    <property type="entry name" value="6-O-METHYLGUANINE DNA METHYLTRANSFERASE"/>
    <property type="match status" value="1"/>
</dbReference>
<dbReference type="SUPFAM" id="SSF46767">
    <property type="entry name" value="Methylated DNA-protein cysteine methyltransferase, C-terminal domain"/>
    <property type="match status" value="1"/>
</dbReference>
<dbReference type="InterPro" id="IPR036217">
    <property type="entry name" value="MethylDNA_cys_MeTrfase_DNAb"/>
</dbReference>
<dbReference type="RefSeq" id="WP_137067142.1">
    <property type="nucleotide sequence ID" value="NZ_CP040748.1"/>
</dbReference>
<dbReference type="PANTHER" id="PTHR42942:SF1">
    <property type="entry name" value="ALKYLTRANSFERASE-LIKE PROTEIN 1"/>
    <property type="match status" value="1"/>
</dbReference>
<evidence type="ECO:0000313" key="4">
    <source>
        <dbReference type="Proteomes" id="UP000307808"/>
    </source>
</evidence>
<dbReference type="InterPro" id="IPR052520">
    <property type="entry name" value="ATL_DNA_repair"/>
</dbReference>
<reference evidence="3 4" key="1">
    <citation type="submission" date="2019-04" db="EMBL/GenBank/DDBJ databases">
        <authorList>
            <person name="Dong K."/>
        </authorList>
    </citation>
    <scope>NUCLEOTIDE SEQUENCE [LARGE SCALE GENOMIC DNA]</scope>
    <source>
        <strain evidence="4">dk3543</strain>
    </source>
</reference>
<dbReference type="InterPro" id="IPR036388">
    <property type="entry name" value="WH-like_DNA-bd_sf"/>
</dbReference>
<gene>
    <name evidence="3" type="ORF">FC770_15135</name>
</gene>
<accession>A0A4U2YIB5</accession>
<keyword evidence="1" id="KW-0227">DNA damage</keyword>
<protein>
    <submittedName>
        <fullName evidence="3">Cysteine methyltransferase</fullName>
    </submittedName>
</protein>
<organism evidence="3 4">
    <name type="scientific">Nocardioides jishulii</name>
    <dbReference type="NCBI Taxonomy" id="2575440"/>
    <lineage>
        <taxon>Bacteria</taxon>
        <taxon>Bacillati</taxon>
        <taxon>Actinomycetota</taxon>
        <taxon>Actinomycetes</taxon>
        <taxon>Propionibacteriales</taxon>
        <taxon>Nocardioidaceae</taxon>
        <taxon>Nocardioides</taxon>
    </lineage>
</organism>
<dbReference type="Gene3D" id="1.10.10.10">
    <property type="entry name" value="Winged helix-like DNA-binding domain superfamily/Winged helix DNA-binding domain"/>
    <property type="match status" value="1"/>
</dbReference>
<dbReference type="AlphaFoldDB" id="A0A4U2YIB5"/>